<comment type="caution">
    <text evidence="1">The sequence shown here is derived from an EMBL/GenBank/DDBJ whole genome shotgun (WGS) entry which is preliminary data.</text>
</comment>
<protein>
    <submittedName>
        <fullName evidence="1">Uncharacterized protein</fullName>
    </submittedName>
</protein>
<name>A0ABR9ZGG8_9CORY</name>
<evidence type="ECO:0000313" key="2">
    <source>
        <dbReference type="Proteomes" id="UP000635902"/>
    </source>
</evidence>
<evidence type="ECO:0000313" key="1">
    <source>
        <dbReference type="EMBL" id="MBF4552499.1"/>
    </source>
</evidence>
<reference evidence="1 2" key="1">
    <citation type="submission" date="2020-10" db="EMBL/GenBank/DDBJ databases">
        <title>Novel species in genus Corynebacterium.</title>
        <authorList>
            <person name="Zhang G."/>
        </authorList>
    </citation>
    <scope>NUCLEOTIDE SEQUENCE [LARGE SCALE GENOMIC DNA]</scope>
    <source>
        <strain evidence="1 2">DSM 45110</strain>
    </source>
</reference>
<proteinExistence type="predicted"/>
<keyword evidence="2" id="KW-1185">Reference proteome</keyword>
<organism evidence="1 2">
    <name type="scientific">Corynebacterium suicordis DSM 45110</name>
    <dbReference type="NCBI Taxonomy" id="1121369"/>
    <lineage>
        <taxon>Bacteria</taxon>
        <taxon>Bacillati</taxon>
        <taxon>Actinomycetota</taxon>
        <taxon>Actinomycetes</taxon>
        <taxon>Mycobacteriales</taxon>
        <taxon>Corynebacteriaceae</taxon>
        <taxon>Corynebacterium</taxon>
    </lineage>
</organism>
<sequence length="297" mass="32530">MSNPLSLGYPLPSDSCFHISNWDFSIDGEHLEKRNTDEPFSYYSTVACTLGLEVELEEIRKQCGFSDVEHTGVELGVALVWFSSGTKQRGSQMIKSLKDGFNELHLELPGTILGGELEVHVVVFLKSGARDTKDAITATLPGSILWQSNRQSIALEGEGARFAIAPLDFKKAGIHSPDAMWRVEFTGSLFAPAQAAILVYINSGNSISKLMLTKPDSRESIMWHQFLEADVISQLLLHGSKHASDLKDLTAEDEGSLGESIKSLFDSLFPGQDPESFNERPNALTAAAQALVFRNAQ</sequence>
<dbReference type="EMBL" id="JADKMY010000001">
    <property type="protein sequence ID" value="MBF4552499.1"/>
    <property type="molecule type" value="Genomic_DNA"/>
</dbReference>
<accession>A0ABR9ZGG8</accession>
<dbReference type="Proteomes" id="UP000635902">
    <property type="component" value="Unassembled WGS sequence"/>
</dbReference>
<gene>
    <name evidence="1" type="ORF">IRY30_00160</name>
</gene>
<dbReference type="RefSeq" id="WP_194555412.1">
    <property type="nucleotide sequence ID" value="NZ_JADKMY010000001.1"/>
</dbReference>